<name>A0ABV9DRE9_9ACTN</name>
<evidence type="ECO:0000313" key="3">
    <source>
        <dbReference type="EMBL" id="MFC4560964.1"/>
    </source>
</evidence>
<accession>A0ABV9DRE9</accession>
<feature type="transmembrane region" description="Helical" evidence="2">
    <location>
        <begin position="36"/>
        <end position="57"/>
    </location>
</feature>
<keyword evidence="2" id="KW-1133">Transmembrane helix</keyword>
<evidence type="ECO:0000313" key="4">
    <source>
        <dbReference type="Proteomes" id="UP001595923"/>
    </source>
</evidence>
<feature type="region of interest" description="Disordered" evidence="1">
    <location>
        <begin position="98"/>
        <end position="141"/>
    </location>
</feature>
<organism evidence="3 4">
    <name type="scientific">Nocardiopsis mangrovi</name>
    <dbReference type="NCBI Taxonomy" id="1179818"/>
    <lineage>
        <taxon>Bacteria</taxon>
        <taxon>Bacillati</taxon>
        <taxon>Actinomycetota</taxon>
        <taxon>Actinomycetes</taxon>
        <taxon>Streptosporangiales</taxon>
        <taxon>Nocardiopsidaceae</taxon>
        <taxon>Nocardiopsis</taxon>
    </lineage>
</organism>
<reference evidence="4" key="1">
    <citation type="journal article" date="2019" name="Int. J. Syst. Evol. Microbiol.">
        <title>The Global Catalogue of Microorganisms (GCM) 10K type strain sequencing project: providing services to taxonomists for standard genome sequencing and annotation.</title>
        <authorList>
            <consortium name="The Broad Institute Genomics Platform"/>
            <consortium name="The Broad Institute Genome Sequencing Center for Infectious Disease"/>
            <person name="Wu L."/>
            <person name="Ma J."/>
        </authorList>
    </citation>
    <scope>NUCLEOTIDE SEQUENCE [LARGE SCALE GENOMIC DNA]</scope>
    <source>
        <strain evidence="4">XZYJ18</strain>
    </source>
</reference>
<keyword evidence="4" id="KW-1185">Reference proteome</keyword>
<proteinExistence type="predicted"/>
<sequence>MGLGILLILFGIGCFAYAFKDELAEFLADDGPLSLLVHALAGAAIGGLATMGVITFLETPEGQEFLAALAELVEIVFTVVIYIVVAGVVIGILIAINDDGSSPPRRGGSEGTGYYRRSSDDGGWAGDGGDGGDGGGGDGGG</sequence>
<feature type="compositionally biased region" description="Gly residues" evidence="1">
    <location>
        <begin position="123"/>
        <end position="141"/>
    </location>
</feature>
<evidence type="ECO:0000256" key="2">
    <source>
        <dbReference type="SAM" id="Phobius"/>
    </source>
</evidence>
<keyword evidence="2" id="KW-0472">Membrane</keyword>
<evidence type="ECO:0000256" key="1">
    <source>
        <dbReference type="SAM" id="MobiDB-lite"/>
    </source>
</evidence>
<dbReference type="RefSeq" id="WP_378571547.1">
    <property type="nucleotide sequence ID" value="NZ_JBHSFQ010000002.1"/>
</dbReference>
<keyword evidence="2" id="KW-0812">Transmembrane</keyword>
<protein>
    <submittedName>
        <fullName evidence="3">Uncharacterized protein</fullName>
    </submittedName>
</protein>
<comment type="caution">
    <text evidence="3">The sequence shown here is derived from an EMBL/GenBank/DDBJ whole genome shotgun (WGS) entry which is preliminary data.</text>
</comment>
<dbReference type="Proteomes" id="UP001595923">
    <property type="component" value="Unassembled WGS sequence"/>
</dbReference>
<gene>
    <name evidence="3" type="ORF">ACFO4E_03730</name>
</gene>
<dbReference type="EMBL" id="JBHSFQ010000002">
    <property type="protein sequence ID" value="MFC4560964.1"/>
    <property type="molecule type" value="Genomic_DNA"/>
</dbReference>
<feature type="transmembrane region" description="Helical" evidence="2">
    <location>
        <begin position="69"/>
        <end position="96"/>
    </location>
</feature>